<keyword evidence="2" id="KW-1185">Reference proteome</keyword>
<dbReference type="EMBL" id="JAERRC010000022">
    <property type="protein sequence ID" value="MBL0705633.1"/>
    <property type="molecule type" value="Genomic_DNA"/>
</dbReference>
<sequence>MDDLGDSHPFVAVAFVEPVAAMRFGKRHWPLHVTLVRFDLAPEAALEAVSGALSSFHPFRIRVGHDADFGYRGRVRVSLVEHDAALAALHERTLAAVASLGGRIHSPHHTGTGFRPHITVTGDRRVHEGEDVLLRTAALVDMAPDGDSEWRLPVALWPRP</sequence>
<name>A0ABS1K2F3_9MICC</name>
<reference evidence="1 2" key="1">
    <citation type="submission" date="2021-01" db="EMBL/GenBank/DDBJ databases">
        <title>Genome public.</title>
        <authorList>
            <person name="Liu C."/>
            <person name="Sun Q."/>
        </authorList>
    </citation>
    <scope>NUCLEOTIDE SEQUENCE [LARGE SCALE GENOMIC DNA]</scope>
    <source>
        <strain evidence="1 2">JC656</strain>
    </source>
</reference>
<dbReference type="SUPFAM" id="SSF55144">
    <property type="entry name" value="LigT-like"/>
    <property type="match status" value="1"/>
</dbReference>
<dbReference type="GO" id="GO:0016874">
    <property type="term" value="F:ligase activity"/>
    <property type="evidence" value="ECO:0007669"/>
    <property type="project" value="UniProtKB-KW"/>
</dbReference>
<dbReference type="Proteomes" id="UP000639051">
    <property type="component" value="Unassembled WGS sequence"/>
</dbReference>
<gene>
    <name evidence="1" type="ORF">JJE72_08950</name>
</gene>
<accession>A0ABS1K2F3</accession>
<dbReference type="InterPro" id="IPR009097">
    <property type="entry name" value="Cyclic_Pdiesterase"/>
</dbReference>
<evidence type="ECO:0000313" key="2">
    <source>
        <dbReference type="Proteomes" id="UP000639051"/>
    </source>
</evidence>
<evidence type="ECO:0000313" key="1">
    <source>
        <dbReference type="EMBL" id="MBL0705633.1"/>
    </source>
</evidence>
<protein>
    <submittedName>
        <fullName evidence="1">2'-5' RNA ligase family protein</fullName>
    </submittedName>
</protein>
<comment type="caution">
    <text evidence="1">The sequence shown here is derived from an EMBL/GenBank/DDBJ whole genome shotgun (WGS) entry which is preliminary data.</text>
</comment>
<keyword evidence="1" id="KW-0436">Ligase</keyword>
<dbReference type="Gene3D" id="3.90.1140.10">
    <property type="entry name" value="Cyclic phosphodiesterase"/>
    <property type="match status" value="1"/>
</dbReference>
<dbReference type="Pfam" id="PF13563">
    <property type="entry name" value="2_5_RNA_ligase2"/>
    <property type="match status" value="1"/>
</dbReference>
<proteinExistence type="predicted"/>
<dbReference type="RefSeq" id="WP_189693944.1">
    <property type="nucleotide sequence ID" value="NZ_BNCM01000007.1"/>
</dbReference>
<organism evidence="1 2">
    <name type="scientific">Sinomonas cellulolyticus</name>
    <dbReference type="NCBI Taxonomy" id="2801916"/>
    <lineage>
        <taxon>Bacteria</taxon>
        <taxon>Bacillati</taxon>
        <taxon>Actinomycetota</taxon>
        <taxon>Actinomycetes</taxon>
        <taxon>Micrococcales</taxon>
        <taxon>Micrococcaceae</taxon>
        <taxon>Sinomonas</taxon>
    </lineage>
</organism>